<proteinExistence type="predicted"/>
<sequence length="153" mass="17353">MKSFFDSGPLPSWKELRSWLGKDIPWKLAENWDRAEDANWINDYVKQIMQSAKAGTSAPNRATVQTEARQEGKYVSVAIQLAPEVDIRALQLLATSERLKIAGLPGGKSRIVRLPGLVYPRSGKAVMKKGRQIVVRFKRRPPEKSEYELFIQT</sequence>
<gene>
    <name evidence="1" type="ORF">ACFO3S_13315</name>
</gene>
<comment type="caution">
    <text evidence="1">The sequence shown here is derived from an EMBL/GenBank/DDBJ whole genome shotgun (WGS) entry which is preliminary data.</text>
</comment>
<evidence type="ECO:0008006" key="3">
    <source>
        <dbReference type="Google" id="ProtNLM"/>
    </source>
</evidence>
<dbReference type="RefSeq" id="WP_378096595.1">
    <property type="nucleotide sequence ID" value="NZ_JBHSEP010000008.1"/>
</dbReference>
<dbReference type="Proteomes" id="UP001596028">
    <property type="component" value="Unassembled WGS sequence"/>
</dbReference>
<evidence type="ECO:0000313" key="2">
    <source>
        <dbReference type="Proteomes" id="UP001596028"/>
    </source>
</evidence>
<organism evidence="1 2">
    <name type="scientific">Cohnella hongkongensis</name>
    <dbReference type="NCBI Taxonomy" id="178337"/>
    <lineage>
        <taxon>Bacteria</taxon>
        <taxon>Bacillati</taxon>
        <taxon>Bacillota</taxon>
        <taxon>Bacilli</taxon>
        <taxon>Bacillales</taxon>
        <taxon>Paenibacillaceae</taxon>
        <taxon>Cohnella</taxon>
    </lineage>
</organism>
<evidence type="ECO:0000313" key="1">
    <source>
        <dbReference type="EMBL" id="MFC4599225.1"/>
    </source>
</evidence>
<dbReference type="EMBL" id="JBHSEP010000008">
    <property type="protein sequence ID" value="MFC4599225.1"/>
    <property type="molecule type" value="Genomic_DNA"/>
</dbReference>
<reference evidence="2" key="1">
    <citation type="journal article" date="2019" name="Int. J. Syst. Evol. Microbiol.">
        <title>The Global Catalogue of Microorganisms (GCM) 10K type strain sequencing project: providing services to taxonomists for standard genome sequencing and annotation.</title>
        <authorList>
            <consortium name="The Broad Institute Genomics Platform"/>
            <consortium name="The Broad Institute Genome Sequencing Center for Infectious Disease"/>
            <person name="Wu L."/>
            <person name="Ma J."/>
        </authorList>
    </citation>
    <scope>NUCLEOTIDE SEQUENCE [LARGE SCALE GENOMIC DNA]</scope>
    <source>
        <strain evidence="2">CCUG 49571</strain>
    </source>
</reference>
<accession>A0ABV9FEK5</accession>
<name>A0ABV9FEK5_9BACL</name>
<protein>
    <recommendedName>
        <fullName evidence="3">Chaperone DnaJ C-terminal domain-containing protein</fullName>
    </recommendedName>
</protein>
<keyword evidence="2" id="KW-1185">Reference proteome</keyword>